<dbReference type="RefSeq" id="XP_001948185.1">
    <property type="nucleotide sequence ID" value="XM_001948150.5"/>
</dbReference>
<evidence type="ECO:0000256" key="2">
    <source>
        <dbReference type="SAM" id="SignalP"/>
    </source>
</evidence>
<dbReference type="Pfam" id="PF00112">
    <property type="entry name" value="Peptidase_C1"/>
    <property type="match status" value="1"/>
</dbReference>
<proteinExistence type="inferred from homology"/>
<reference evidence="5" key="1">
    <citation type="submission" date="2010-06" db="EMBL/GenBank/DDBJ databases">
        <authorList>
            <person name="Jiang H."/>
            <person name="Abraham K."/>
            <person name="Ali S."/>
            <person name="Alsbrooks S.L."/>
            <person name="Anim B.N."/>
            <person name="Anosike U.S."/>
            <person name="Attaway T."/>
            <person name="Bandaranaike D.P."/>
            <person name="Battles P.K."/>
            <person name="Bell S.N."/>
            <person name="Bell A.V."/>
            <person name="Beltran B."/>
            <person name="Bickham C."/>
            <person name="Bustamante Y."/>
            <person name="Caleb T."/>
            <person name="Canada A."/>
            <person name="Cardenas V."/>
            <person name="Carter K."/>
            <person name="Chacko J."/>
            <person name="Chandrabose M.N."/>
            <person name="Chavez D."/>
            <person name="Chavez A."/>
            <person name="Chen L."/>
            <person name="Chu H.-S."/>
            <person name="Claassen K.J."/>
            <person name="Cockrell R."/>
            <person name="Collins M."/>
            <person name="Cooper J.A."/>
            <person name="Cree A."/>
            <person name="Curry S.M."/>
            <person name="Da Y."/>
            <person name="Dao M.D."/>
            <person name="Das B."/>
            <person name="Davila M.-L."/>
            <person name="Davy-Carroll L."/>
            <person name="Denson S."/>
            <person name="Dinh H."/>
            <person name="Ebong V.E."/>
            <person name="Edwards J.R."/>
            <person name="Egan A."/>
            <person name="El-Daye J."/>
            <person name="Escobedo L."/>
            <person name="Fernandez S."/>
            <person name="Fernando P.R."/>
            <person name="Flagg N."/>
            <person name="Forbes L.D."/>
            <person name="Fowler R.G."/>
            <person name="Fu Q."/>
            <person name="Gabisi R.A."/>
            <person name="Ganer J."/>
            <person name="Garbino Pronczuk A."/>
            <person name="Garcia R.M."/>
            <person name="Garner T."/>
            <person name="Garrett T.E."/>
            <person name="Gonzalez D.A."/>
            <person name="Hamid H."/>
            <person name="Hawkins E.S."/>
            <person name="Hirani K."/>
            <person name="Hogues M.E."/>
            <person name="Hollins B."/>
            <person name="Hsiao C.-H."/>
            <person name="Jabil R."/>
            <person name="James M.L."/>
            <person name="Jhangiani S.N."/>
            <person name="Johnson B."/>
            <person name="Johnson Q."/>
            <person name="Joshi V."/>
            <person name="Kalu J.B."/>
            <person name="Kam C."/>
            <person name="Kashfia A."/>
            <person name="Keebler J."/>
            <person name="Kisamo H."/>
            <person name="Kovar C.L."/>
            <person name="Lago L.A."/>
            <person name="Lai C.-Y."/>
            <person name="Laidlaw J."/>
            <person name="Lara F."/>
            <person name="Le T.-K."/>
            <person name="Lee S.L."/>
            <person name="Legall F.H."/>
            <person name="Lemon S.J."/>
            <person name="Lewis L.R."/>
            <person name="Li B."/>
            <person name="Liu Y."/>
            <person name="Liu Y.-S."/>
            <person name="Lopez J."/>
            <person name="Lozado R.J."/>
            <person name="Lu J."/>
            <person name="Madu R.C."/>
            <person name="Maheshwari M."/>
            <person name="Maheshwari R."/>
            <person name="Malloy K."/>
            <person name="Martinez E."/>
            <person name="Mathew T."/>
            <person name="Mercado I.C."/>
            <person name="Mercado C."/>
            <person name="Meyer B."/>
            <person name="Montgomery K."/>
            <person name="Morgan M.B."/>
            <person name="Munidasa M."/>
            <person name="Nazareth L.V."/>
            <person name="Nelson J."/>
            <person name="Ng B.M."/>
            <person name="Nguyen N.B."/>
            <person name="Nguyen P.Q."/>
            <person name="Nguyen T."/>
            <person name="Obregon M."/>
            <person name="Okwuonu G.O."/>
            <person name="Onwere C.G."/>
            <person name="Orozco G."/>
            <person name="Parra A."/>
            <person name="Patel S."/>
            <person name="Patil S."/>
            <person name="Perez A."/>
            <person name="Perez Y."/>
            <person name="Pham C."/>
            <person name="Primus E.L."/>
            <person name="Pu L.-L."/>
            <person name="Puazo M."/>
            <person name="Qin X."/>
            <person name="Quiroz J.B."/>
            <person name="Reese J."/>
            <person name="Richards S."/>
            <person name="Rives C.M."/>
            <person name="Robberts R."/>
            <person name="Ruiz S.J."/>
            <person name="Ruiz M.J."/>
            <person name="Santibanez J."/>
            <person name="Schneider B.W."/>
            <person name="Sisson I."/>
            <person name="Smith M."/>
            <person name="Sodergren E."/>
            <person name="Song X.-Z."/>
            <person name="Song B.B."/>
            <person name="Summersgill H."/>
            <person name="Thelus R."/>
            <person name="Thornton R.D."/>
            <person name="Trejos Z.Y."/>
            <person name="Usmani K."/>
            <person name="Vattathil S."/>
            <person name="Villasana D."/>
            <person name="Walker D.L."/>
            <person name="Wang S."/>
            <person name="Wang K."/>
            <person name="White C.S."/>
            <person name="Williams A.C."/>
            <person name="Williamson J."/>
            <person name="Wilson K."/>
            <person name="Woghiren I.O."/>
            <person name="Woodworth J.R."/>
            <person name="Worley K.C."/>
            <person name="Wright R.A."/>
            <person name="Wu W."/>
            <person name="Young L."/>
            <person name="Zhang L."/>
            <person name="Zhang J."/>
            <person name="Zhu Y."/>
            <person name="Muzny D.M."/>
            <person name="Weinstock G."/>
            <person name="Gibbs R.A."/>
        </authorList>
    </citation>
    <scope>NUCLEOTIDE SEQUENCE [LARGE SCALE GENOMIC DNA]</scope>
    <source>
        <strain evidence="5">LSR1</strain>
    </source>
</reference>
<dbReference type="GO" id="GO:0008234">
    <property type="term" value="F:cysteine-type peptidase activity"/>
    <property type="evidence" value="ECO:0007669"/>
    <property type="project" value="InterPro"/>
</dbReference>
<reference evidence="4" key="2">
    <citation type="submission" date="2022-06" db="UniProtKB">
        <authorList>
            <consortium name="EnsemblMetazoa"/>
        </authorList>
    </citation>
    <scope>IDENTIFICATION</scope>
</reference>
<dbReference type="KEGG" id="api:100164098"/>
<keyword evidence="2" id="KW-0732">Signal</keyword>
<name>A0A8R1W167_ACYPI</name>
<dbReference type="OMA" id="SNAMADD"/>
<evidence type="ECO:0000313" key="5">
    <source>
        <dbReference type="Proteomes" id="UP000007819"/>
    </source>
</evidence>
<feature type="domain" description="Peptidase C1A papain C-terminal" evidence="3">
    <location>
        <begin position="85"/>
        <end position="321"/>
    </location>
</feature>
<sequence>MAKILFLMSIMLLSCYLTEQAKLSRDNMIQTNIETNTLKALDNIDLNSAKEEHLMLLGKRGVAATFKSKLLYKTRDPRYVAYGKISKEFDARKHWSQCKTIGEVYNDGNSDLSWAYATTGAFADRMCVATNGSYNQLLSTEQLISCSGIKSNAMADDQAWKFFKKQGLVSGGKYNTNDGCQPSKIPPIFNLPKKIYNRTCDNFCYGNSLIDYNHDHVKVSYTYHVLYKNIQREVQTYGPVSAYFSLYDDLFLYTSGVYARTEKSKFVRYQSAKLIGWGVENGVDYWLLVNSWGNEWGQNGLFKIKRGTDECQFGRHTYAGVPKM</sequence>
<protein>
    <recommendedName>
        <fullName evidence="3">Peptidase C1A papain C-terminal domain-containing protein</fullName>
    </recommendedName>
</protein>
<evidence type="ECO:0000256" key="1">
    <source>
        <dbReference type="ARBA" id="ARBA00008455"/>
    </source>
</evidence>
<keyword evidence="5" id="KW-1185">Reference proteome</keyword>
<dbReference type="PROSITE" id="PS51257">
    <property type="entry name" value="PROKAR_LIPOPROTEIN"/>
    <property type="match status" value="1"/>
</dbReference>
<dbReference type="InterPro" id="IPR013128">
    <property type="entry name" value="Peptidase_C1A"/>
</dbReference>
<feature type="signal peptide" evidence="2">
    <location>
        <begin position="1"/>
        <end position="20"/>
    </location>
</feature>
<dbReference type="OrthoDB" id="3789175at2759"/>
<evidence type="ECO:0000259" key="3">
    <source>
        <dbReference type="SMART" id="SM00645"/>
    </source>
</evidence>
<dbReference type="EnsemblMetazoa" id="XM_001948150.5">
    <property type="protein sequence ID" value="XP_001948185.1"/>
    <property type="gene ID" value="LOC100164098"/>
</dbReference>
<dbReference type="Proteomes" id="UP000007819">
    <property type="component" value="Chromosome X"/>
</dbReference>
<evidence type="ECO:0000313" key="4">
    <source>
        <dbReference type="EnsemblMetazoa" id="XP_001948185.1"/>
    </source>
</evidence>
<dbReference type="AlphaFoldDB" id="A0A8R1W167"/>
<dbReference type="InterPro" id="IPR000668">
    <property type="entry name" value="Peptidase_C1A_C"/>
</dbReference>
<dbReference type="GeneID" id="100164098"/>
<dbReference type="Gene3D" id="3.90.70.10">
    <property type="entry name" value="Cysteine proteinases"/>
    <property type="match status" value="1"/>
</dbReference>
<comment type="similarity">
    <text evidence="1">Belongs to the peptidase C1 family.</text>
</comment>
<accession>A0A8R1W167</accession>
<dbReference type="SUPFAM" id="SSF54001">
    <property type="entry name" value="Cysteine proteinases"/>
    <property type="match status" value="1"/>
</dbReference>
<feature type="chain" id="PRO_5035879747" description="Peptidase C1A papain C-terminal domain-containing protein" evidence="2">
    <location>
        <begin position="21"/>
        <end position="324"/>
    </location>
</feature>
<dbReference type="InterPro" id="IPR038765">
    <property type="entry name" value="Papain-like_cys_pep_sf"/>
</dbReference>
<dbReference type="GO" id="GO:0006508">
    <property type="term" value="P:proteolysis"/>
    <property type="evidence" value="ECO:0007669"/>
    <property type="project" value="InterPro"/>
</dbReference>
<dbReference type="SMART" id="SM00645">
    <property type="entry name" value="Pept_C1"/>
    <property type="match status" value="1"/>
</dbReference>
<organism evidence="4 5">
    <name type="scientific">Acyrthosiphon pisum</name>
    <name type="common">Pea aphid</name>
    <dbReference type="NCBI Taxonomy" id="7029"/>
    <lineage>
        <taxon>Eukaryota</taxon>
        <taxon>Metazoa</taxon>
        <taxon>Ecdysozoa</taxon>
        <taxon>Arthropoda</taxon>
        <taxon>Hexapoda</taxon>
        <taxon>Insecta</taxon>
        <taxon>Pterygota</taxon>
        <taxon>Neoptera</taxon>
        <taxon>Paraneoptera</taxon>
        <taxon>Hemiptera</taxon>
        <taxon>Sternorrhyncha</taxon>
        <taxon>Aphidomorpha</taxon>
        <taxon>Aphidoidea</taxon>
        <taxon>Aphididae</taxon>
        <taxon>Macrosiphini</taxon>
        <taxon>Acyrthosiphon</taxon>
    </lineage>
</organism>
<dbReference type="PANTHER" id="PTHR12411">
    <property type="entry name" value="CYSTEINE PROTEASE FAMILY C1-RELATED"/>
    <property type="match status" value="1"/>
</dbReference>